<evidence type="ECO:0000256" key="9">
    <source>
        <dbReference type="ARBA" id="ARBA00070318"/>
    </source>
</evidence>
<evidence type="ECO:0000256" key="6">
    <source>
        <dbReference type="ARBA" id="ARBA00023203"/>
    </source>
</evidence>
<dbReference type="InterPro" id="IPR027681">
    <property type="entry name" value="IRSp53/IRTKS/Pinkbar"/>
</dbReference>
<evidence type="ECO:0000256" key="12">
    <source>
        <dbReference type="SAM" id="MobiDB-lite"/>
    </source>
</evidence>
<evidence type="ECO:0000256" key="2">
    <source>
        <dbReference type="ARBA" id="ARBA00022443"/>
    </source>
</evidence>
<evidence type="ECO:0000256" key="1">
    <source>
        <dbReference type="ARBA" id="ARBA00004245"/>
    </source>
</evidence>
<dbReference type="PROSITE" id="PS51338">
    <property type="entry name" value="IMD"/>
    <property type="match status" value="1"/>
</dbReference>
<reference evidence="15" key="2">
    <citation type="submission" date="2004-02" db="EMBL/GenBank/DDBJ databases">
        <authorList>
            <consortium name="Genoscope"/>
            <consortium name="Whitehead Institute Centre for Genome Research"/>
        </authorList>
    </citation>
    <scope>NUCLEOTIDE SEQUENCE</scope>
</reference>
<dbReference type="FunFam" id="1.20.1270.60:FF:000043">
    <property type="entry name" value="Brain-specific angiogenesis inhibitor 1-associated protein 2-like 1"/>
    <property type="match status" value="1"/>
</dbReference>
<keyword evidence="6" id="KW-0009">Actin-binding</keyword>
<keyword evidence="7" id="KW-0206">Cytoskeleton</keyword>
<keyword evidence="5" id="KW-0175">Coiled coil</keyword>
<evidence type="ECO:0000313" key="15">
    <source>
        <dbReference type="EMBL" id="CAG03152.1"/>
    </source>
</evidence>
<dbReference type="GO" id="GO:0051764">
    <property type="term" value="P:actin crosslink formation"/>
    <property type="evidence" value="ECO:0007669"/>
    <property type="project" value="TreeGrafter"/>
</dbReference>
<keyword evidence="3" id="KW-0963">Cytoplasm</keyword>
<evidence type="ECO:0000256" key="4">
    <source>
        <dbReference type="ARBA" id="ARBA00022553"/>
    </source>
</evidence>
<dbReference type="GO" id="GO:0030838">
    <property type="term" value="P:positive regulation of actin filament polymerization"/>
    <property type="evidence" value="ECO:0007669"/>
    <property type="project" value="TreeGrafter"/>
</dbReference>
<dbReference type="AlphaFoldDB" id="Q4S880"/>
<dbReference type="SUPFAM" id="SSF50044">
    <property type="entry name" value="SH3-domain"/>
    <property type="match status" value="1"/>
</dbReference>
<accession>Q4S880</accession>
<dbReference type="PANTHER" id="PTHR14206:SF4">
    <property type="entry name" value="BRAIN-SPECIFIC ANGIOGENESIS INHIBITOR 1-ASSOCIATED PROTEIN 2-LIKE PROTEIN 1"/>
    <property type="match status" value="1"/>
</dbReference>
<proteinExistence type="predicted"/>
<dbReference type="GO" id="GO:0005829">
    <property type="term" value="C:cytosol"/>
    <property type="evidence" value="ECO:0007669"/>
    <property type="project" value="TreeGrafter"/>
</dbReference>
<dbReference type="GO" id="GO:0005654">
    <property type="term" value="C:nucleoplasm"/>
    <property type="evidence" value="ECO:0007669"/>
    <property type="project" value="TreeGrafter"/>
</dbReference>
<evidence type="ECO:0000256" key="7">
    <source>
        <dbReference type="ARBA" id="ARBA00023212"/>
    </source>
</evidence>
<dbReference type="KEGG" id="tng:GSTEN00022470G001"/>
<reference evidence="15" key="1">
    <citation type="journal article" date="2004" name="Nature">
        <title>Genome duplication in the teleost fish Tetraodon nigroviridis reveals the early vertebrate proto-karyotype.</title>
        <authorList>
            <person name="Jaillon O."/>
            <person name="Aury J.-M."/>
            <person name="Brunet F."/>
            <person name="Petit J.-L."/>
            <person name="Stange-Thomann N."/>
            <person name="Mauceli E."/>
            <person name="Bouneau L."/>
            <person name="Fischer C."/>
            <person name="Ozouf-Costaz C."/>
            <person name="Bernot A."/>
            <person name="Nicaud S."/>
            <person name="Jaffe D."/>
            <person name="Fisher S."/>
            <person name="Lutfalla G."/>
            <person name="Dossat C."/>
            <person name="Segurens B."/>
            <person name="Dasilva C."/>
            <person name="Salanoubat M."/>
            <person name="Levy M."/>
            <person name="Boudet N."/>
            <person name="Castellano S."/>
            <person name="Anthouard V."/>
            <person name="Jubin C."/>
            <person name="Castelli V."/>
            <person name="Katinka M."/>
            <person name="Vacherie B."/>
            <person name="Biemont C."/>
            <person name="Skalli Z."/>
            <person name="Cattolico L."/>
            <person name="Poulain J."/>
            <person name="De Berardinis V."/>
            <person name="Cruaud C."/>
            <person name="Duprat S."/>
            <person name="Brottier P."/>
            <person name="Coutanceau J.-P."/>
            <person name="Gouzy J."/>
            <person name="Parra G."/>
            <person name="Lardier G."/>
            <person name="Chapple C."/>
            <person name="McKernan K.J."/>
            <person name="McEwan P."/>
            <person name="Bosak S."/>
            <person name="Kellis M."/>
            <person name="Volff J.-N."/>
            <person name="Guigo R."/>
            <person name="Zody M.C."/>
            <person name="Mesirov J."/>
            <person name="Lindblad-Toh K."/>
            <person name="Birren B."/>
            <person name="Nusbaum C."/>
            <person name="Kahn D."/>
            <person name="Robinson-Rechavi M."/>
            <person name="Laudet V."/>
            <person name="Schachter V."/>
            <person name="Quetier F."/>
            <person name="Saurin W."/>
            <person name="Scarpelli C."/>
            <person name="Wincker P."/>
            <person name="Lander E.S."/>
            <person name="Weissenbach J."/>
            <person name="Roest Crollius H."/>
        </authorList>
    </citation>
    <scope>NUCLEOTIDE SEQUENCE [LARGE SCALE GENOMIC DNA]</scope>
</reference>
<dbReference type="Pfam" id="PF08397">
    <property type="entry name" value="IMD"/>
    <property type="match status" value="1"/>
</dbReference>
<dbReference type="Pfam" id="PF14604">
    <property type="entry name" value="SH3_9"/>
    <property type="match status" value="1"/>
</dbReference>
<evidence type="ECO:0000256" key="11">
    <source>
        <dbReference type="PROSITE-ProRule" id="PRU00192"/>
    </source>
</evidence>
<evidence type="ECO:0000256" key="10">
    <source>
        <dbReference type="ARBA" id="ARBA00080092"/>
    </source>
</evidence>
<dbReference type="FunFam" id="2.30.30.40:FF:000018">
    <property type="entry name" value="Brain-specific angiogenesis inhibitor 1-associated protein 2"/>
    <property type="match status" value="1"/>
</dbReference>
<feature type="region of interest" description="Disordered" evidence="12">
    <location>
        <begin position="486"/>
        <end position="579"/>
    </location>
</feature>
<dbReference type="SUPFAM" id="SSF103657">
    <property type="entry name" value="BAR/IMD domain-like"/>
    <property type="match status" value="1"/>
</dbReference>
<feature type="domain" description="IMD" evidence="14">
    <location>
        <begin position="1"/>
        <end position="200"/>
    </location>
</feature>
<evidence type="ECO:0000259" key="14">
    <source>
        <dbReference type="PROSITE" id="PS51338"/>
    </source>
</evidence>
<dbReference type="PROSITE" id="PS50002">
    <property type="entry name" value="SH3"/>
    <property type="match status" value="1"/>
</dbReference>
<feature type="non-terminal residue" evidence="15">
    <location>
        <position position="1"/>
    </location>
</feature>
<dbReference type="GO" id="GO:0005856">
    <property type="term" value="C:cytoskeleton"/>
    <property type="evidence" value="ECO:0007669"/>
    <property type="project" value="UniProtKB-SubCell"/>
</dbReference>
<dbReference type="OrthoDB" id="3800937at2759"/>
<evidence type="ECO:0000256" key="5">
    <source>
        <dbReference type="ARBA" id="ARBA00023054"/>
    </source>
</evidence>
<feature type="compositionally biased region" description="Polar residues" evidence="12">
    <location>
        <begin position="569"/>
        <end position="579"/>
    </location>
</feature>
<dbReference type="GO" id="GO:0007009">
    <property type="term" value="P:plasma membrane organization"/>
    <property type="evidence" value="ECO:0007669"/>
    <property type="project" value="InterPro"/>
</dbReference>
<feature type="compositionally biased region" description="Basic and acidic residues" evidence="12">
    <location>
        <begin position="128"/>
        <end position="141"/>
    </location>
</feature>
<evidence type="ECO:0000256" key="3">
    <source>
        <dbReference type="ARBA" id="ARBA00022490"/>
    </source>
</evidence>
<dbReference type="InterPro" id="IPR013606">
    <property type="entry name" value="I-BAR_dom"/>
</dbReference>
<keyword evidence="4" id="KW-0597">Phosphoprotein</keyword>
<dbReference type="Gene3D" id="1.20.1270.60">
    <property type="entry name" value="Arfaptin homology (AH) domain/BAR domain"/>
    <property type="match status" value="1"/>
</dbReference>
<feature type="domain" description="SH3" evidence="13">
    <location>
        <begin position="394"/>
        <end position="457"/>
    </location>
</feature>
<sequence>MSKTVEEVSKLTESTYKSVMEQFNPGLRNLVNLGKNYEKSVTAMTLAAKLYFDAMSKIGESAAESPVSKELGAALMEISEVHRKVHLELEENLKRFHREIIAELERKTDMDVKYMTATFKRYQMEHKMKQDSLEKSQSDLKKLRRKSQGKNANKYENKESECLETLVSRQMDMQLFLADGCKEALLEEKRRFCFLVDKHCMFSYQTASFHDKVRSAIVPSLICSFCGCGGGVKFTSTASDLFNTAATALFRSLGWPDLLRYHGDGKTLHRFHSLFFTAEQARDLLMAKLSSWQDQCTDATDMPDGVLTMIEGLRTAVPVTPLPSPSPSRHSVTISAPPVPPLKAQTSPLVNLFNQDNKGYTAATTHSISKDHQAVEENSLARSVSVATGLNNIVKKPRVRTIFPHTAGNNNTLLSFDEGDVIILLIPEEKDGWMYGEMEKNGKRGWFPSSYCRALTDPLVNNSPVVCLLSSVSSAPYRSRSVVNLHHQDTETDEATMVLPPADYCDDRPAQQPQEQHQRPPTQPPQIETTGSSPTPSAASSSSDHVPVSSALIPTGGGNPFATVRLRPTVTNDRSAPII</sequence>
<dbReference type="GO" id="GO:0051017">
    <property type="term" value="P:actin filament bundle assembly"/>
    <property type="evidence" value="ECO:0007669"/>
    <property type="project" value="TreeGrafter"/>
</dbReference>
<protein>
    <recommendedName>
        <fullName evidence="9">BAR/IMD domain-containing adapter protein 2-like 1</fullName>
    </recommendedName>
    <alternativeName>
        <fullName evidence="10">Brain-specific angiogenesis inhibitor 1-associated protein 2-like protein 1</fullName>
    </alternativeName>
</protein>
<keyword evidence="2 11" id="KW-0728">SH3 domain</keyword>
<comment type="caution">
    <text evidence="15">The sequence shown here is derived from an EMBL/GenBank/DDBJ whole genome shotgun (WGS) entry which is preliminary data.</text>
</comment>
<dbReference type="GO" id="GO:0003779">
    <property type="term" value="F:actin binding"/>
    <property type="evidence" value="ECO:0007669"/>
    <property type="project" value="UniProtKB-KW"/>
</dbReference>
<comment type="subcellular location">
    <subcellularLocation>
        <location evidence="1">Cytoplasm</location>
        <location evidence="1">Cytoskeleton</location>
    </subcellularLocation>
</comment>
<evidence type="ECO:0000256" key="8">
    <source>
        <dbReference type="ARBA" id="ARBA00054781"/>
    </source>
</evidence>
<comment type="function">
    <text evidence="8">May function as adapter protein. Involved in the formation of clusters of actin bundles. Plays a role in the reorganization of the actin cytoskeleton in response to bacterial infection.</text>
</comment>
<organism evidence="15">
    <name type="scientific">Tetraodon nigroviridis</name>
    <name type="common">Spotted green pufferfish</name>
    <name type="synonym">Chelonodon nigroviridis</name>
    <dbReference type="NCBI Taxonomy" id="99883"/>
    <lineage>
        <taxon>Eukaryota</taxon>
        <taxon>Metazoa</taxon>
        <taxon>Chordata</taxon>
        <taxon>Craniata</taxon>
        <taxon>Vertebrata</taxon>
        <taxon>Euteleostomi</taxon>
        <taxon>Actinopterygii</taxon>
        <taxon>Neopterygii</taxon>
        <taxon>Teleostei</taxon>
        <taxon>Neoteleostei</taxon>
        <taxon>Acanthomorphata</taxon>
        <taxon>Eupercaria</taxon>
        <taxon>Tetraodontiformes</taxon>
        <taxon>Tetradontoidea</taxon>
        <taxon>Tetraodontidae</taxon>
        <taxon>Tetraodon</taxon>
    </lineage>
</organism>
<dbReference type="SMART" id="SM00326">
    <property type="entry name" value="SH3"/>
    <property type="match status" value="1"/>
</dbReference>
<name>Q4S880_TETNG</name>
<evidence type="ECO:0000259" key="13">
    <source>
        <dbReference type="PROSITE" id="PS50002"/>
    </source>
</evidence>
<dbReference type="InterPro" id="IPR036028">
    <property type="entry name" value="SH3-like_dom_sf"/>
</dbReference>
<dbReference type="InterPro" id="IPR001452">
    <property type="entry name" value="SH3_domain"/>
</dbReference>
<dbReference type="Gene3D" id="2.30.30.40">
    <property type="entry name" value="SH3 Domains"/>
    <property type="match status" value="1"/>
</dbReference>
<dbReference type="PANTHER" id="PTHR14206">
    <property type="entry name" value="BRAIN-SPECIFIC ANGIOGENESIS INHIBITOR 1-ASSOCIATED PROTEIN 2"/>
    <property type="match status" value="1"/>
</dbReference>
<feature type="compositionally biased region" description="Low complexity" evidence="12">
    <location>
        <begin position="529"/>
        <end position="551"/>
    </location>
</feature>
<dbReference type="EMBL" id="CAAE01014707">
    <property type="protein sequence ID" value="CAG03152.1"/>
    <property type="molecule type" value="Genomic_DNA"/>
</dbReference>
<gene>
    <name evidence="15" type="ORF">GSTENG00022470001</name>
</gene>
<dbReference type="InterPro" id="IPR027267">
    <property type="entry name" value="AH/BAR_dom_sf"/>
</dbReference>
<feature type="region of interest" description="Disordered" evidence="12">
    <location>
        <begin position="128"/>
        <end position="156"/>
    </location>
</feature>